<dbReference type="InterPro" id="IPR001164">
    <property type="entry name" value="ArfGAP_dom"/>
</dbReference>
<accession>A0A4S8JI23</accession>
<feature type="region of interest" description="Disordered" evidence="5">
    <location>
        <begin position="398"/>
        <end position="426"/>
    </location>
</feature>
<dbReference type="EMBL" id="PYDT01000005">
    <property type="protein sequence ID" value="THU61697.1"/>
    <property type="molecule type" value="Genomic_DNA"/>
</dbReference>
<dbReference type="Pfam" id="PF01412">
    <property type="entry name" value="ArfGap"/>
    <property type="match status" value="1"/>
</dbReference>
<evidence type="ECO:0000256" key="3">
    <source>
        <dbReference type="ARBA" id="ARBA00022833"/>
    </source>
</evidence>
<reference evidence="7 8" key="1">
    <citation type="journal article" date="2019" name="Nat. Plants">
        <title>Genome sequencing of Musa balbisiana reveals subgenome evolution and function divergence in polyploid bananas.</title>
        <authorList>
            <person name="Yao X."/>
        </authorList>
    </citation>
    <scope>NUCLEOTIDE SEQUENCE [LARGE SCALE GENOMIC DNA]</scope>
    <source>
        <strain evidence="8">cv. DH-PKW</strain>
        <tissue evidence="7">Leaves</tissue>
    </source>
</reference>
<evidence type="ECO:0000256" key="5">
    <source>
        <dbReference type="SAM" id="MobiDB-lite"/>
    </source>
</evidence>
<evidence type="ECO:0000313" key="7">
    <source>
        <dbReference type="EMBL" id="THU61697.1"/>
    </source>
</evidence>
<gene>
    <name evidence="7" type="ORF">C4D60_Mb07t26050</name>
</gene>
<dbReference type="InterPro" id="IPR044820">
    <property type="entry name" value="AGD14-like"/>
</dbReference>
<proteinExistence type="predicted"/>
<feature type="compositionally biased region" description="Basic and acidic residues" evidence="5">
    <location>
        <begin position="130"/>
        <end position="146"/>
    </location>
</feature>
<feature type="region of interest" description="Disordered" evidence="5">
    <location>
        <begin position="266"/>
        <end position="297"/>
    </location>
</feature>
<dbReference type="SUPFAM" id="SSF57863">
    <property type="entry name" value="ArfGap/RecO-like zinc finger"/>
    <property type="match status" value="1"/>
</dbReference>
<dbReference type="Proteomes" id="UP000317650">
    <property type="component" value="Chromosome 7"/>
</dbReference>
<sequence>MSSKREEARNEKIIRGLMKLPPNRKCINCNSLGPQYVCTNFWTFVCMVCSGIHREFTHRVKSVSLARFTTQEVEALQRGGNQLAREIYLKDWDMQRMRFPDSSNADKIREFIKDVYVNKKYARGNSTGKPSRDIESSKNHELEQRRASSYHSFSQSPPYEYQYEDRRYGKQFGMLNRKPGSNQGHYDGKMGSFIYSPSHVTYEDRFANESSGSRMSDFSISSAGDTFRYDVQSLSSQDNGCCSPSLYLSRDAINKDAKQQTLNQFTETNAKRNLDGMRSPKRTSSAGSFGSLDSSSISHRSFSPANAVDIALEPVHSSGTQQAKATISSSTQSSACIVTGNKEDLLNSSFVQQPMSTSPSIDLFANFNNQSSSLSPFEHKPDSLGVVDVVLESVHSSGTQQAKTSTFSSAQSPASIHTGNKDIVGPTFVQKPNTSSTSVDLFADLSNQPSSTIPIEHRSAADPVPQNDGWATFDLPHHVGVDSAMSPVISTVELSGSEAPKERVGGWVSPENDSGWFPFQNPLAPGPMAVTSGQLHSGLQEHTRSADQNNSQLWNTFDDSTKKVPQASVGGLPQNSISWIHVPDFALHDPNVALKVMQDFDKDGFQRSAMDAVNPCLDQPVGVVAGSPLSLLVKPVCSILPTPGIHHSERMFRFFVNQSWDGVDQPQKSTNPFDLPYDAHLEPMNAFLDMSSLETALPSTQLINDYLAGVAQPWNSQNAAATYISSLPEGGLQYMSGQGPSSHFPKFPTQGRGASVGGNPFG</sequence>
<protein>
    <recommendedName>
        <fullName evidence="6">Arf-GAP domain-containing protein</fullName>
    </recommendedName>
</protein>
<feature type="domain" description="Arf-GAP" evidence="6">
    <location>
        <begin position="11"/>
        <end position="134"/>
    </location>
</feature>
<dbReference type="CDD" id="cd08838">
    <property type="entry name" value="ArfGap_AGFG"/>
    <property type="match status" value="1"/>
</dbReference>
<evidence type="ECO:0000256" key="2">
    <source>
        <dbReference type="ARBA" id="ARBA00022771"/>
    </source>
</evidence>
<dbReference type="PANTHER" id="PTHR46085">
    <property type="entry name" value="ARFGAP/RECO-RELATED"/>
    <property type="match status" value="1"/>
</dbReference>
<dbReference type="InterPro" id="IPR038508">
    <property type="entry name" value="ArfGAP_dom_sf"/>
</dbReference>
<dbReference type="GO" id="GO:0008270">
    <property type="term" value="F:zinc ion binding"/>
    <property type="evidence" value="ECO:0007669"/>
    <property type="project" value="UniProtKB-KW"/>
</dbReference>
<comment type="caution">
    <text evidence="7">The sequence shown here is derived from an EMBL/GenBank/DDBJ whole genome shotgun (WGS) entry which is preliminary data.</text>
</comment>
<dbReference type="PANTHER" id="PTHR46085:SF4">
    <property type="entry name" value="ADP-RIBOSYLATION FACTOR GTPASE-ACTIVATING PROTEIN AGD14-RELATED"/>
    <property type="match status" value="1"/>
</dbReference>
<feature type="compositionally biased region" description="Low complexity" evidence="5">
    <location>
        <begin position="284"/>
        <end position="297"/>
    </location>
</feature>
<dbReference type="Gene3D" id="1.10.220.150">
    <property type="entry name" value="Arf GTPase activating protein"/>
    <property type="match status" value="1"/>
</dbReference>
<feature type="compositionally biased region" description="Polar residues" evidence="5">
    <location>
        <begin position="398"/>
        <end position="418"/>
    </location>
</feature>
<dbReference type="PRINTS" id="PR00405">
    <property type="entry name" value="REVINTRACTNG"/>
</dbReference>
<evidence type="ECO:0000313" key="8">
    <source>
        <dbReference type="Proteomes" id="UP000317650"/>
    </source>
</evidence>
<dbReference type="STRING" id="52838.A0A4S8JI23"/>
<keyword evidence="2 4" id="KW-0863">Zinc-finger</keyword>
<organism evidence="7 8">
    <name type="scientific">Musa balbisiana</name>
    <name type="common">Banana</name>
    <dbReference type="NCBI Taxonomy" id="52838"/>
    <lineage>
        <taxon>Eukaryota</taxon>
        <taxon>Viridiplantae</taxon>
        <taxon>Streptophyta</taxon>
        <taxon>Embryophyta</taxon>
        <taxon>Tracheophyta</taxon>
        <taxon>Spermatophyta</taxon>
        <taxon>Magnoliopsida</taxon>
        <taxon>Liliopsida</taxon>
        <taxon>Zingiberales</taxon>
        <taxon>Musaceae</taxon>
        <taxon>Musa</taxon>
    </lineage>
</organism>
<feature type="region of interest" description="Disordered" evidence="5">
    <location>
        <begin position="123"/>
        <end position="157"/>
    </location>
</feature>
<dbReference type="PROSITE" id="PS50115">
    <property type="entry name" value="ARFGAP"/>
    <property type="match status" value="1"/>
</dbReference>
<evidence type="ECO:0000256" key="4">
    <source>
        <dbReference type="PROSITE-ProRule" id="PRU00288"/>
    </source>
</evidence>
<dbReference type="GO" id="GO:0005096">
    <property type="term" value="F:GTPase activator activity"/>
    <property type="evidence" value="ECO:0007669"/>
    <property type="project" value="InterPro"/>
</dbReference>
<keyword evidence="3" id="KW-0862">Zinc</keyword>
<feature type="compositionally biased region" description="Polar residues" evidence="5">
    <location>
        <begin position="147"/>
        <end position="157"/>
    </location>
</feature>
<dbReference type="AlphaFoldDB" id="A0A4S8JI23"/>
<name>A0A4S8JI23_MUSBA</name>
<evidence type="ECO:0000259" key="6">
    <source>
        <dbReference type="PROSITE" id="PS50115"/>
    </source>
</evidence>
<dbReference type="SMART" id="SM00105">
    <property type="entry name" value="ArfGap"/>
    <property type="match status" value="1"/>
</dbReference>
<keyword evidence="8" id="KW-1185">Reference proteome</keyword>
<dbReference type="InterPro" id="IPR037278">
    <property type="entry name" value="ARFGAP/RecO"/>
</dbReference>
<evidence type="ECO:0000256" key="1">
    <source>
        <dbReference type="ARBA" id="ARBA00022723"/>
    </source>
</evidence>
<keyword evidence="1" id="KW-0479">Metal-binding</keyword>
<dbReference type="FunFam" id="1.10.220.150:FF:000005">
    <property type="entry name" value="Arf-GAP domain and FG repeat-containing protein 1"/>
    <property type="match status" value="1"/>
</dbReference>